<dbReference type="EMBL" id="BMEA01000002">
    <property type="protein sequence ID" value="GGB82126.1"/>
    <property type="molecule type" value="Genomic_DNA"/>
</dbReference>
<dbReference type="Gene3D" id="1.10.1240.30">
    <property type="entry name" value="KaiA/RbsU domain"/>
    <property type="match status" value="1"/>
</dbReference>
<evidence type="ECO:0000259" key="1">
    <source>
        <dbReference type="Pfam" id="PF08673"/>
    </source>
</evidence>
<reference evidence="2" key="2">
    <citation type="submission" date="2020-09" db="EMBL/GenBank/DDBJ databases">
        <authorList>
            <person name="Sun Q."/>
            <person name="Zhou Y."/>
        </authorList>
    </citation>
    <scope>NUCLEOTIDE SEQUENCE</scope>
    <source>
        <strain evidence="2">CGMCC 1.10749</strain>
    </source>
</reference>
<dbReference type="SUPFAM" id="SSF101215">
    <property type="entry name" value="KaiA/RbsU domain"/>
    <property type="match status" value="1"/>
</dbReference>
<gene>
    <name evidence="2" type="ORF">GCM10011314_22190</name>
</gene>
<dbReference type="Pfam" id="PF08673">
    <property type="entry name" value="RsbU_N"/>
    <property type="match status" value="1"/>
</dbReference>
<reference evidence="2" key="1">
    <citation type="journal article" date="2014" name="Int. J. Syst. Evol. Microbiol.">
        <title>Complete genome sequence of Corynebacterium casei LMG S-19264T (=DSM 44701T), isolated from a smear-ripened cheese.</title>
        <authorList>
            <consortium name="US DOE Joint Genome Institute (JGI-PGF)"/>
            <person name="Walter F."/>
            <person name="Albersmeier A."/>
            <person name="Kalinowski J."/>
            <person name="Ruckert C."/>
        </authorList>
    </citation>
    <scope>NUCLEOTIDE SEQUENCE</scope>
    <source>
        <strain evidence="2">CGMCC 1.10749</strain>
    </source>
</reference>
<feature type="domain" description="Phosphoserine phosphatase RsbU N-terminal" evidence="1">
    <location>
        <begin position="10"/>
        <end position="87"/>
    </location>
</feature>
<dbReference type="Proteomes" id="UP000628079">
    <property type="component" value="Unassembled WGS sequence"/>
</dbReference>
<dbReference type="InterPro" id="IPR017944">
    <property type="entry name" value="KaiA/RbsU_helical_domain_sf"/>
</dbReference>
<protein>
    <recommendedName>
        <fullName evidence="1">Phosphoserine phosphatase RsbU N-terminal domain-containing protein</fullName>
    </recommendedName>
</protein>
<evidence type="ECO:0000313" key="2">
    <source>
        <dbReference type="EMBL" id="GGB82126.1"/>
    </source>
</evidence>
<accession>A0A8H9FUJ2</accession>
<organism evidence="2 3">
    <name type="scientific">Knoellia flava</name>
    <dbReference type="NCBI Taxonomy" id="913969"/>
    <lineage>
        <taxon>Bacteria</taxon>
        <taxon>Bacillati</taxon>
        <taxon>Actinomycetota</taxon>
        <taxon>Actinomycetes</taxon>
        <taxon>Micrococcales</taxon>
        <taxon>Intrasporangiaceae</taxon>
        <taxon>Knoellia</taxon>
    </lineage>
</organism>
<dbReference type="AlphaFoldDB" id="A0A8H9FUJ2"/>
<proteinExistence type="predicted"/>
<dbReference type="InterPro" id="IPR014787">
    <property type="entry name" value="PSer_Pase_RsbU_N"/>
</dbReference>
<dbReference type="RefSeq" id="WP_035948713.1">
    <property type="nucleotide sequence ID" value="NZ_BMEA01000002.1"/>
</dbReference>
<sequence length="99" mass="11082">MGELEDLTRDYRVAFQRYLPQRSEAALTLGYELGRSAVDRGTSPLELVDVHHVVLSEVLADVREDRTQEVVAAAAEFLREVLATLDMVQRGIRAEDEGP</sequence>
<name>A0A8H9FUJ2_9MICO</name>
<comment type="caution">
    <text evidence="2">The sequence shown here is derived from an EMBL/GenBank/DDBJ whole genome shotgun (WGS) entry which is preliminary data.</text>
</comment>
<evidence type="ECO:0000313" key="3">
    <source>
        <dbReference type="Proteomes" id="UP000628079"/>
    </source>
</evidence>